<evidence type="ECO:0000259" key="1">
    <source>
        <dbReference type="PROSITE" id="PS50011"/>
    </source>
</evidence>
<dbReference type="InterPro" id="IPR001245">
    <property type="entry name" value="Ser-Thr/Tyr_kinase_cat_dom"/>
</dbReference>
<dbReference type="Pfam" id="PF07714">
    <property type="entry name" value="PK_Tyr_Ser-Thr"/>
    <property type="match status" value="1"/>
</dbReference>
<organism evidence="2 3">
    <name type="scientific">Camellia sinensis</name>
    <name type="common">Tea plant</name>
    <name type="synonym">Thea sinensis</name>
    <dbReference type="NCBI Taxonomy" id="4442"/>
    <lineage>
        <taxon>Eukaryota</taxon>
        <taxon>Viridiplantae</taxon>
        <taxon>Streptophyta</taxon>
        <taxon>Embryophyta</taxon>
        <taxon>Tracheophyta</taxon>
        <taxon>Spermatophyta</taxon>
        <taxon>Magnoliopsida</taxon>
        <taxon>eudicotyledons</taxon>
        <taxon>Gunneridae</taxon>
        <taxon>Pentapetalae</taxon>
        <taxon>asterids</taxon>
        <taxon>Ericales</taxon>
        <taxon>Theaceae</taxon>
        <taxon>Camellia</taxon>
    </lineage>
</organism>
<evidence type="ECO:0000313" key="2">
    <source>
        <dbReference type="EMBL" id="KAF5937725.1"/>
    </source>
</evidence>
<comment type="caution">
    <text evidence="2">The sequence shown here is derived from an EMBL/GenBank/DDBJ whole genome shotgun (WGS) entry which is preliminary data.</text>
</comment>
<name>A0A7J7GBR2_CAMSI</name>
<dbReference type="PANTHER" id="PTHR23257:SF703">
    <property type="entry name" value="KINASE SUPERFAMILY WITH OCTICOSAPEPTIDE_PHOX_BEM1P DOMAIN-CONTAINING PROTEIN"/>
    <property type="match status" value="1"/>
</dbReference>
<feature type="domain" description="Protein kinase" evidence="1">
    <location>
        <begin position="1"/>
        <end position="156"/>
    </location>
</feature>
<dbReference type="Proteomes" id="UP000593564">
    <property type="component" value="Unassembled WGS sequence"/>
</dbReference>
<proteinExistence type="predicted"/>
<dbReference type="GO" id="GO:0004672">
    <property type="term" value="F:protein kinase activity"/>
    <property type="evidence" value="ECO:0007669"/>
    <property type="project" value="InterPro"/>
</dbReference>
<gene>
    <name evidence="2" type="ORF">HYC85_025231</name>
</gene>
<dbReference type="GO" id="GO:0005524">
    <property type="term" value="F:ATP binding"/>
    <property type="evidence" value="ECO:0007669"/>
    <property type="project" value="InterPro"/>
</dbReference>
<dbReference type="GO" id="GO:0005737">
    <property type="term" value="C:cytoplasm"/>
    <property type="evidence" value="ECO:0007669"/>
    <property type="project" value="TreeGrafter"/>
</dbReference>
<dbReference type="Gene3D" id="1.10.510.10">
    <property type="entry name" value="Transferase(Phosphotransferase) domain 1"/>
    <property type="match status" value="1"/>
</dbReference>
<accession>A0A7J7GBR2</accession>
<dbReference type="InterPro" id="IPR050167">
    <property type="entry name" value="Ser_Thr_protein_kinase"/>
</dbReference>
<dbReference type="PANTHER" id="PTHR23257">
    <property type="entry name" value="SERINE-THREONINE PROTEIN KINASE"/>
    <property type="match status" value="1"/>
</dbReference>
<evidence type="ECO:0000313" key="3">
    <source>
        <dbReference type="Proteomes" id="UP000593564"/>
    </source>
</evidence>
<dbReference type="EMBL" id="JACBKZ010000012">
    <property type="protein sequence ID" value="KAF5937725.1"/>
    <property type="molecule type" value="Genomic_DNA"/>
</dbReference>
<reference evidence="2 3" key="2">
    <citation type="submission" date="2020-07" db="EMBL/GenBank/DDBJ databases">
        <title>Genome assembly of wild tea tree DASZ reveals pedigree and selection history of tea varieties.</title>
        <authorList>
            <person name="Zhang W."/>
        </authorList>
    </citation>
    <scope>NUCLEOTIDE SEQUENCE [LARGE SCALE GENOMIC DNA]</scope>
    <source>
        <strain evidence="3">cv. G240</strain>
        <tissue evidence="2">Leaf</tissue>
    </source>
</reference>
<dbReference type="PROSITE" id="PS50011">
    <property type="entry name" value="PROTEIN_KINASE_DOM"/>
    <property type="match status" value="1"/>
</dbReference>
<protein>
    <recommendedName>
        <fullName evidence="1">Protein kinase domain-containing protein</fullName>
    </recommendedName>
</protein>
<dbReference type="InterPro" id="IPR000719">
    <property type="entry name" value="Prot_kinase_dom"/>
</dbReference>
<dbReference type="SUPFAM" id="SSF56112">
    <property type="entry name" value="Protein kinase-like (PK-like)"/>
    <property type="match status" value="1"/>
</dbReference>
<sequence length="265" mass="29639">MPCSRSPKKKKLTARTLNSWKGFITTKKDGKIQILYHIQIGDPGLSKVEQHTLVSRGVCRTLPWMAPEPLSGKSNMVTEKIDVYSFGIVMWELLTGDEPYADMHCASIIDEVLPDYSSTEDQLSKRLRDENGHIIEHTESFLYGILTLSTIYYKTVLLPLHLNNVQCLDILDKEIELKSEKVGRGVSAGWLVFVIRDGGLSDCSASSVYRFSVVATGFRKKTISKVSPGSSNASGSCSSKEHHNQQYPGFSFYIHILQNFVTLLC</sequence>
<keyword evidence="3" id="KW-1185">Reference proteome</keyword>
<reference evidence="3" key="1">
    <citation type="journal article" date="2020" name="Nat. Commun.">
        <title>Genome assembly of wild tea tree DASZ reveals pedigree and selection history of tea varieties.</title>
        <authorList>
            <person name="Zhang W."/>
            <person name="Zhang Y."/>
            <person name="Qiu H."/>
            <person name="Guo Y."/>
            <person name="Wan H."/>
            <person name="Zhang X."/>
            <person name="Scossa F."/>
            <person name="Alseekh S."/>
            <person name="Zhang Q."/>
            <person name="Wang P."/>
            <person name="Xu L."/>
            <person name="Schmidt M.H."/>
            <person name="Jia X."/>
            <person name="Li D."/>
            <person name="Zhu A."/>
            <person name="Guo F."/>
            <person name="Chen W."/>
            <person name="Ni D."/>
            <person name="Usadel B."/>
            <person name="Fernie A.R."/>
            <person name="Wen W."/>
        </authorList>
    </citation>
    <scope>NUCLEOTIDE SEQUENCE [LARGE SCALE GENOMIC DNA]</scope>
    <source>
        <strain evidence="3">cv. G240</strain>
    </source>
</reference>
<dbReference type="GO" id="GO:0007165">
    <property type="term" value="P:signal transduction"/>
    <property type="evidence" value="ECO:0007669"/>
    <property type="project" value="TreeGrafter"/>
</dbReference>
<dbReference type="AlphaFoldDB" id="A0A7J7GBR2"/>
<dbReference type="InterPro" id="IPR011009">
    <property type="entry name" value="Kinase-like_dom_sf"/>
</dbReference>